<dbReference type="PROSITE" id="PS50110">
    <property type="entry name" value="RESPONSE_REGULATORY"/>
    <property type="match status" value="1"/>
</dbReference>
<keyword evidence="1" id="KW-0238">DNA-binding</keyword>
<protein>
    <submittedName>
        <fullName evidence="5">Response regulator</fullName>
    </submittedName>
</protein>
<reference evidence="6" key="1">
    <citation type="journal article" date="2019" name="Int. J. Syst. Evol. Microbiol.">
        <title>The Global Catalogue of Microorganisms (GCM) 10K type strain sequencing project: providing services to taxonomists for standard genome sequencing and annotation.</title>
        <authorList>
            <consortium name="The Broad Institute Genomics Platform"/>
            <consortium name="The Broad Institute Genome Sequencing Center for Infectious Disease"/>
            <person name="Wu L."/>
            <person name="Ma J."/>
        </authorList>
    </citation>
    <scope>NUCLEOTIDE SEQUENCE [LARGE SCALE GENOMIC DNA]</scope>
    <source>
        <strain evidence="6">CGMCC 1.10992</strain>
    </source>
</reference>
<evidence type="ECO:0000313" key="6">
    <source>
        <dbReference type="Proteomes" id="UP001597380"/>
    </source>
</evidence>
<dbReference type="SUPFAM" id="SSF52172">
    <property type="entry name" value="CheY-like"/>
    <property type="match status" value="1"/>
</dbReference>
<dbReference type="InterPro" id="IPR016032">
    <property type="entry name" value="Sig_transdc_resp-reg_C-effctor"/>
</dbReference>
<comment type="caution">
    <text evidence="5">The sequence shown here is derived from an EMBL/GenBank/DDBJ whole genome shotgun (WGS) entry which is preliminary data.</text>
</comment>
<dbReference type="SMART" id="SM00448">
    <property type="entry name" value="REC"/>
    <property type="match status" value="1"/>
</dbReference>
<dbReference type="InterPro" id="IPR000792">
    <property type="entry name" value="Tscrpt_reg_LuxR_C"/>
</dbReference>
<dbReference type="InterPro" id="IPR039420">
    <property type="entry name" value="WalR-like"/>
</dbReference>
<feature type="modified residue" description="4-aspartylphosphate" evidence="2">
    <location>
        <position position="53"/>
    </location>
</feature>
<evidence type="ECO:0000259" key="3">
    <source>
        <dbReference type="PROSITE" id="PS50043"/>
    </source>
</evidence>
<dbReference type="Proteomes" id="UP001597380">
    <property type="component" value="Unassembled WGS sequence"/>
</dbReference>
<dbReference type="Gene3D" id="3.40.50.2300">
    <property type="match status" value="1"/>
</dbReference>
<dbReference type="InterPro" id="IPR011006">
    <property type="entry name" value="CheY-like_superfamily"/>
</dbReference>
<feature type="domain" description="HTH luxR-type" evidence="3">
    <location>
        <begin position="132"/>
        <end position="197"/>
    </location>
</feature>
<dbReference type="SMART" id="SM00421">
    <property type="entry name" value="HTH_LUXR"/>
    <property type="match status" value="1"/>
</dbReference>
<dbReference type="PANTHER" id="PTHR43214:SF42">
    <property type="entry name" value="TRANSCRIPTIONAL REGULATORY PROTEIN DESR"/>
    <property type="match status" value="1"/>
</dbReference>
<dbReference type="EMBL" id="JBHUHT010000017">
    <property type="protein sequence ID" value="MFD2097286.1"/>
    <property type="molecule type" value="Genomic_DNA"/>
</dbReference>
<evidence type="ECO:0000313" key="5">
    <source>
        <dbReference type="EMBL" id="MFD2097286.1"/>
    </source>
</evidence>
<proteinExistence type="predicted"/>
<dbReference type="CDD" id="cd06170">
    <property type="entry name" value="LuxR_C_like"/>
    <property type="match status" value="1"/>
</dbReference>
<keyword evidence="2" id="KW-0597">Phosphoprotein</keyword>
<dbReference type="RefSeq" id="WP_345340653.1">
    <property type="nucleotide sequence ID" value="NZ_BAABLI010000015.1"/>
</dbReference>
<evidence type="ECO:0000259" key="4">
    <source>
        <dbReference type="PROSITE" id="PS50110"/>
    </source>
</evidence>
<dbReference type="Pfam" id="PF00196">
    <property type="entry name" value="GerE"/>
    <property type="match status" value="1"/>
</dbReference>
<sequence length="199" mass="21987">MKVLLAEDQDLIRGALSALLNMETDIDVVAEAKNGKEALNLLQEHTVDILLSDIEMPELDGLSLCEQALADNKDLTTMILTTFSRAGYIRRAMEMGVKGFLLKDAPAEQLAESIRIVYRGQRVYDPELVLQGMDAESPLTDKERKALGLAHQGLSSKQIAEQLFISEGTVRNYLSEAIHKLGAKNRVEAGRTAHLKGWL</sequence>
<dbReference type="PROSITE" id="PS50043">
    <property type="entry name" value="HTH_LUXR_2"/>
    <property type="match status" value="1"/>
</dbReference>
<dbReference type="PANTHER" id="PTHR43214">
    <property type="entry name" value="TWO-COMPONENT RESPONSE REGULATOR"/>
    <property type="match status" value="1"/>
</dbReference>
<organism evidence="5 6">
    <name type="scientific">Corallincola platygyrae</name>
    <dbReference type="NCBI Taxonomy" id="1193278"/>
    <lineage>
        <taxon>Bacteria</taxon>
        <taxon>Pseudomonadati</taxon>
        <taxon>Pseudomonadota</taxon>
        <taxon>Gammaproteobacteria</taxon>
        <taxon>Alteromonadales</taxon>
        <taxon>Psychromonadaceae</taxon>
        <taxon>Corallincola</taxon>
    </lineage>
</organism>
<name>A0ABW4XS00_9GAMM</name>
<evidence type="ECO:0000256" key="2">
    <source>
        <dbReference type="PROSITE-ProRule" id="PRU00169"/>
    </source>
</evidence>
<gene>
    <name evidence="5" type="ORF">ACFSJ3_14915</name>
</gene>
<evidence type="ECO:0000256" key="1">
    <source>
        <dbReference type="ARBA" id="ARBA00023125"/>
    </source>
</evidence>
<accession>A0ABW4XS00</accession>
<dbReference type="PRINTS" id="PR00038">
    <property type="entry name" value="HTHLUXR"/>
</dbReference>
<dbReference type="SUPFAM" id="SSF46894">
    <property type="entry name" value="C-terminal effector domain of the bipartite response regulators"/>
    <property type="match status" value="1"/>
</dbReference>
<feature type="domain" description="Response regulatory" evidence="4">
    <location>
        <begin position="2"/>
        <end position="118"/>
    </location>
</feature>
<dbReference type="Pfam" id="PF00072">
    <property type="entry name" value="Response_reg"/>
    <property type="match status" value="1"/>
</dbReference>
<dbReference type="InterPro" id="IPR001789">
    <property type="entry name" value="Sig_transdc_resp-reg_receiver"/>
</dbReference>
<keyword evidence="6" id="KW-1185">Reference proteome</keyword>